<evidence type="ECO:0000313" key="4">
    <source>
        <dbReference type="EMBL" id="SFR02836.1"/>
    </source>
</evidence>
<feature type="region of interest" description="Disordered" evidence="2">
    <location>
        <begin position="281"/>
        <end position="315"/>
    </location>
</feature>
<keyword evidence="3" id="KW-1133">Transmembrane helix</keyword>
<dbReference type="Gene3D" id="3.30.70.60">
    <property type="match status" value="1"/>
</dbReference>
<dbReference type="PANTHER" id="PTHR39555:SF1">
    <property type="entry name" value="TYPE IV PILUS INNER MEMBRANE COMPONENT PILO"/>
    <property type="match status" value="1"/>
</dbReference>
<dbReference type="InterPro" id="IPR007445">
    <property type="entry name" value="PilO"/>
</dbReference>
<keyword evidence="3" id="KW-0472">Membrane</keyword>
<name>A0A1I6DBK3_9FIRM</name>
<dbReference type="AlphaFoldDB" id="A0A1I6DBK3"/>
<evidence type="ECO:0000256" key="3">
    <source>
        <dbReference type="SAM" id="Phobius"/>
    </source>
</evidence>
<proteinExistence type="predicted"/>
<keyword evidence="5" id="KW-1185">Reference proteome</keyword>
<keyword evidence="1" id="KW-0175">Coiled coil</keyword>
<dbReference type="InterPro" id="IPR007690">
    <property type="entry name" value="T2SS_GspM"/>
</dbReference>
<organism evidence="4 5">
    <name type="scientific">Desulfoscipio geothermicus DSM 3669</name>
    <dbReference type="NCBI Taxonomy" id="1121426"/>
    <lineage>
        <taxon>Bacteria</taxon>
        <taxon>Bacillati</taxon>
        <taxon>Bacillota</taxon>
        <taxon>Clostridia</taxon>
        <taxon>Eubacteriales</taxon>
        <taxon>Desulfallaceae</taxon>
        <taxon>Desulfoscipio</taxon>
    </lineage>
</organism>
<gene>
    <name evidence="4" type="ORF">SAMN05660706_10877</name>
</gene>
<protein>
    <submittedName>
        <fullName evidence="4">Pilus assembly protein, PilO</fullName>
    </submittedName>
</protein>
<feature type="coiled-coil region" evidence="1">
    <location>
        <begin position="44"/>
        <end position="73"/>
    </location>
</feature>
<dbReference type="Pfam" id="PF04612">
    <property type="entry name" value="T2SSM"/>
    <property type="match status" value="1"/>
</dbReference>
<evidence type="ECO:0000256" key="2">
    <source>
        <dbReference type="SAM" id="MobiDB-lite"/>
    </source>
</evidence>
<dbReference type="STRING" id="39060.SAMN05660706_10877"/>
<sequence>MWQNLSSREKAMLMVLGIIILLAGFYYFLLKPQLDAYALVTGQLAVKQAELQKAELTLRAKKMETKKAAAVREQLADYTPLFDTEFRQGSAMVLIGLKAADLQVTVSNLEPAGIVDRESYLVLPVKLGLKGNYTNVLTLLNEIEKLPNLVEIRTMDIKADDAGNAAGESSPTGGLPTPGKVQCASDLLIYSDPTPEGRLYLAQEKIMAWRVGRPDPFAIPERVAPYPGASLPPVPAGGGPETTGPETVPLPAETVPGGVTAMPPGFWDKFFEALIESNKPVPDMMTGEPGVIVPSETGQALQSESEPTVPPGEGS</sequence>
<reference evidence="5" key="1">
    <citation type="submission" date="2016-10" db="EMBL/GenBank/DDBJ databases">
        <authorList>
            <person name="Varghese N."/>
            <person name="Submissions S."/>
        </authorList>
    </citation>
    <scope>NUCLEOTIDE SEQUENCE [LARGE SCALE GENOMIC DNA]</scope>
    <source>
        <strain evidence="5">DSM 3669</strain>
    </source>
</reference>
<dbReference type="Pfam" id="PF04350">
    <property type="entry name" value="PilO"/>
    <property type="match status" value="1"/>
</dbReference>
<evidence type="ECO:0000313" key="5">
    <source>
        <dbReference type="Proteomes" id="UP000199584"/>
    </source>
</evidence>
<dbReference type="RefSeq" id="WP_092482645.1">
    <property type="nucleotide sequence ID" value="NZ_FOYM01000008.1"/>
</dbReference>
<dbReference type="GO" id="GO:0015627">
    <property type="term" value="C:type II protein secretion system complex"/>
    <property type="evidence" value="ECO:0007669"/>
    <property type="project" value="InterPro"/>
</dbReference>
<dbReference type="InterPro" id="IPR014717">
    <property type="entry name" value="Transl_elong_EF1B/ribsomal_bS6"/>
</dbReference>
<dbReference type="GO" id="GO:0015628">
    <property type="term" value="P:protein secretion by the type II secretion system"/>
    <property type="evidence" value="ECO:0007669"/>
    <property type="project" value="InterPro"/>
</dbReference>
<dbReference type="Proteomes" id="UP000199584">
    <property type="component" value="Unassembled WGS sequence"/>
</dbReference>
<dbReference type="PANTHER" id="PTHR39555">
    <property type="entry name" value="FIMBRIAL ASSEMBLY PROTEIN PILO-LIKE PROTEIN-RELATED"/>
    <property type="match status" value="1"/>
</dbReference>
<feature type="transmembrane region" description="Helical" evidence="3">
    <location>
        <begin position="12"/>
        <end position="30"/>
    </location>
</feature>
<evidence type="ECO:0000256" key="1">
    <source>
        <dbReference type="SAM" id="Coils"/>
    </source>
</evidence>
<dbReference type="EMBL" id="FOYM01000008">
    <property type="protein sequence ID" value="SFR02836.1"/>
    <property type="molecule type" value="Genomic_DNA"/>
</dbReference>
<dbReference type="OrthoDB" id="1786548at2"/>
<keyword evidence="3" id="KW-0812">Transmembrane</keyword>
<feature type="compositionally biased region" description="Polar residues" evidence="2">
    <location>
        <begin position="296"/>
        <end position="306"/>
    </location>
</feature>
<accession>A0A1I6DBK3</accession>